<dbReference type="AlphaFoldDB" id="A0AAN9RUG7"/>
<name>A0AAN9RUG7_PSOTE</name>
<proteinExistence type="predicted"/>
<sequence>MIVQKNCIAVYLICMYDVFKYSYIPALPFSLTFMVLCFKMRQNIFTKWRTAKELSLHFSCAPICADMKYGMSRVIIAERLAPGQCVAFIKGFSLIIKHIFY</sequence>
<keyword evidence="2" id="KW-1185">Reference proteome</keyword>
<organism evidence="1 2">
    <name type="scientific">Psophocarpus tetragonolobus</name>
    <name type="common">Winged bean</name>
    <name type="synonym">Dolichos tetragonolobus</name>
    <dbReference type="NCBI Taxonomy" id="3891"/>
    <lineage>
        <taxon>Eukaryota</taxon>
        <taxon>Viridiplantae</taxon>
        <taxon>Streptophyta</taxon>
        <taxon>Embryophyta</taxon>
        <taxon>Tracheophyta</taxon>
        <taxon>Spermatophyta</taxon>
        <taxon>Magnoliopsida</taxon>
        <taxon>eudicotyledons</taxon>
        <taxon>Gunneridae</taxon>
        <taxon>Pentapetalae</taxon>
        <taxon>rosids</taxon>
        <taxon>fabids</taxon>
        <taxon>Fabales</taxon>
        <taxon>Fabaceae</taxon>
        <taxon>Papilionoideae</taxon>
        <taxon>50 kb inversion clade</taxon>
        <taxon>NPAAA clade</taxon>
        <taxon>indigoferoid/millettioid clade</taxon>
        <taxon>Phaseoleae</taxon>
        <taxon>Psophocarpus</taxon>
    </lineage>
</organism>
<gene>
    <name evidence="1" type="ORF">VNO78_28874</name>
</gene>
<evidence type="ECO:0000313" key="1">
    <source>
        <dbReference type="EMBL" id="KAK7383201.1"/>
    </source>
</evidence>
<comment type="caution">
    <text evidence="1">The sequence shown here is derived from an EMBL/GenBank/DDBJ whole genome shotgun (WGS) entry which is preliminary data.</text>
</comment>
<reference evidence="1 2" key="1">
    <citation type="submission" date="2024-01" db="EMBL/GenBank/DDBJ databases">
        <title>The genomes of 5 underutilized Papilionoideae crops provide insights into root nodulation and disease resistanc.</title>
        <authorList>
            <person name="Jiang F."/>
        </authorList>
    </citation>
    <scope>NUCLEOTIDE SEQUENCE [LARGE SCALE GENOMIC DNA]</scope>
    <source>
        <strain evidence="1">DUOXIRENSHENG_FW03</strain>
        <tissue evidence="1">Leaves</tissue>
    </source>
</reference>
<dbReference type="EMBL" id="JAYMYS010000008">
    <property type="protein sequence ID" value="KAK7383201.1"/>
    <property type="molecule type" value="Genomic_DNA"/>
</dbReference>
<evidence type="ECO:0000313" key="2">
    <source>
        <dbReference type="Proteomes" id="UP001386955"/>
    </source>
</evidence>
<accession>A0AAN9RUG7</accession>
<dbReference type="Proteomes" id="UP001386955">
    <property type="component" value="Unassembled WGS sequence"/>
</dbReference>
<protein>
    <submittedName>
        <fullName evidence="1">Uncharacterized protein</fullName>
    </submittedName>
</protein>